<dbReference type="InterPro" id="IPR035906">
    <property type="entry name" value="MetI-like_sf"/>
</dbReference>
<keyword evidence="8 10" id="KW-0472">Membrane</keyword>
<evidence type="ECO:0000256" key="1">
    <source>
        <dbReference type="ARBA" id="ARBA00004141"/>
    </source>
</evidence>
<feature type="transmembrane region" description="Helical" evidence="10">
    <location>
        <begin position="21"/>
        <end position="47"/>
    </location>
</feature>
<protein>
    <recommendedName>
        <fullName evidence="11">Molybdenum transport system permease</fullName>
    </recommendedName>
</protein>
<evidence type="ECO:0000259" key="12">
    <source>
        <dbReference type="PROSITE" id="PS50928"/>
    </source>
</evidence>
<sequence>MNSSLYKRVIQMHSRLHRRKKVMLLWLLAAPLLIFLLLPLGALIVRIDWMKLGETVSSPGVTQALRISMITTLIATTLAVLLGTPLAYVLARHQFRGRTLIDTLIDLPIVLPPAVAGIALLITFGRRGLVGAPLATLGITLSFTEIAVIMAQCFVAAPYFIKAATAGLSGVDRELEQAAALDGASGWQVFALITVPLAWPVLFSGVVMTWARALGEFGATIIFAGNLPGRTQTMPLAIYLGFERDLNQALTLAVILLVISFGVLALVKVVLKQRVGVKL</sequence>
<evidence type="ECO:0000256" key="10">
    <source>
        <dbReference type="RuleBase" id="RU363032"/>
    </source>
</evidence>
<comment type="similarity">
    <text evidence="11">Belongs to the binding-protein-dependent transport system permease family. CysTW subfamily.</text>
</comment>
<keyword evidence="3 10" id="KW-0813">Transport</keyword>
<evidence type="ECO:0000256" key="4">
    <source>
        <dbReference type="ARBA" id="ARBA00022505"/>
    </source>
</evidence>
<evidence type="ECO:0000256" key="5">
    <source>
        <dbReference type="ARBA" id="ARBA00022692"/>
    </source>
</evidence>
<evidence type="ECO:0000256" key="6">
    <source>
        <dbReference type="ARBA" id="ARBA00022989"/>
    </source>
</evidence>
<feature type="domain" description="ABC transmembrane type-1" evidence="12">
    <location>
        <begin position="65"/>
        <end position="267"/>
    </location>
</feature>
<dbReference type="Gene3D" id="1.10.3720.10">
    <property type="entry name" value="MetI-like"/>
    <property type="match status" value="1"/>
</dbReference>
<dbReference type="PROSITE" id="PS50928">
    <property type="entry name" value="ABC_TM1"/>
    <property type="match status" value="1"/>
</dbReference>
<evidence type="ECO:0000256" key="11">
    <source>
        <dbReference type="RuleBase" id="RU365097"/>
    </source>
</evidence>
<evidence type="ECO:0000256" key="3">
    <source>
        <dbReference type="ARBA" id="ARBA00022448"/>
    </source>
</evidence>
<comment type="subunit">
    <text evidence="2">The complex is composed of two ATP-binding proteins (CysA), two transmembrane proteins (CysT and CysW) and a solute-binding protein (CysP).</text>
</comment>
<dbReference type="EMBL" id="SIJK02000008">
    <property type="protein sequence ID" value="MBP1465334.1"/>
    <property type="molecule type" value="Genomic_DNA"/>
</dbReference>
<accession>A0ABS4D7B7</accession>
<name>A0ABS4D7B7_9CHLR</name>
<dbReference type="PANTHER" id="PTHR30406:SF8">
    <property type="entry name" value="SULFATE TRANSPORT SYSTEM PERMEASE PROTEIN CYST"/>
    <property type="match status" value="1"/>
</dbReference>
<comment type="function">
    <text evidence="9">Part of the ABC transporter complex CysAWTP (TC 3.A.1.6.1) involved in sulfate/thiosulfate import. Probably responsible for the translocation of the substrate across the membrane.</text>
</comment>
<evidence type="ECO:0000313" key="14">
    <source>
        <dbReference type="Proteomes" id="UP001193081"/>
    </source>
</evidence>
<reference evidence="13 14" key="1">
    <citation type="submission" date="2021-03" db="EMBL/GenBank/DDBJ databases">
        <authorList>
            <person name="Grouzdev D.S."/>
        </authorList>
    </citation>
    <scope>NUCLEOTIDE SEQUENCE [LARGE SCALE GENOMIC DNA]</scope>
    <source>
        <strain evidence="13 14">M50-1</strain>
    </source>
</reference>
<feature type="transmembrane region" description="Helical" evidence="10">
    <location>
        <begin position="249"/>
        <end position="271"/>
    </location>
</feature>
<dbReference type="InterPro" id="IPR006469">
    <property type="entry name" value="NifC_ABC_porter"/>
</dbReference>
<dbReference type="InterPro" id="IPR005667">
    <property type="entry name" value="Sulph_transpt2"/>
</dbReference>
<feature type="transmembrane region" description="Helical" evidence="10">
    <location>
        <begin position="67"/>
        <end position="91"/>
    </location>
</feature>
<dbReference type="InterPro" id="IPR011867">
    <property type="entry name" value="ModB_ABC"/>
</dbReference>
<dbReference type="Pfam" id="PF00528">
    <property type="entry name" value="BPD_transp_1"/>
    <property type="match status" value="1"/>
</dbReference>
<organism evidence="13 14">
    <name type="scientific">Candidatus Chloroploca mongolica</name>
    <dbReference type="NCBI Taxonomy" id="2528176"/>
    <lineage>
        <taxon>Bacteria</taxon>
        <taxon>Bacillati</taxon>
        <taxon>Chloroflexota</taxon>
        <taxon>Chloroflexia</taxon>
        <taxon>Chloroflexales</taxon>
        <taxon>Chloroflexineae</taxon>
        <taxon>Oscillochloridaceae</taxon>
        <taxon>Candidatus Chloroploca</taxon>
    </lineage>
</organism>
<evidence type="ECO:0000313" key="13">
    <source>
        <dbReference type="EMBL" id="MBP1465334.1"/>
    </source>
</evidence>
<feature type="transmembrane region" description="Helical" evidence="10">
    <location>
        <begin position="137"/>
        <end position="161"/>
    </location>
</feature>
<dbReference type="NCBIfam" id="TIGR01581">
    <property type="entry name" value="Mo_ABC_porter"/>
    <property type="match status" value="1"/>
</dbReference>
<comment type="function">
    <text evidence="11">Part of the binding-protein-dependent transport system for molybdenum; probably responsible for the translocation of the substrate across the membrane.</text>
</comment>
<dbReference type="InterPro" id="IPR000515">
    <property type="entry name" value="MetI-like"/>
</dbReference>
<dbReference type="SUPFAM" id="SSF161098">
    <property type="entry name" value="MetI-like"/>
    <property type="match status" value="1"/>
</dbReference>
<evidence type="ECO:0000256" key="8">
    <source>
        <dbReference type="ARBA" id="ARBA00023136"/>
    </source>
</evidence>
<keyword evidence="5 10" id="KW-0812">Transmembrane</keyword>
<dbReference type="Proteomes" id="UP001193081">
    <property type="component" value="Unassembled WGS sequence"/>
</dbReference>
<dbReference type="NCBIfam" id="TIGR02141">
    <property type="entry name" value="modB_ABC"/>
    <property type="match status" value="1"/>
</dbReference>
<feature type="transmembrane region" description="Helical" evidence="10">
    <location>
        <begin position="189"/>
        <end position="211"/>
    </location>
</feature>
<evidence type="ECO:0000256" key="9">
    <source>
        <dbReference type="ARBA" id="ARBA00025323"/>
    </source>
</evidence>
<feature type="transmembrane region" description="Helical" evidence="10">
    <location>
        <begin position="103"/>
        <end position="125"/>
    </location>
</feature>
<keyword evidence="7" id="KW-0764">Sulfate transport</keyword>
<comment type="caution">
    <text evidence="13">The sequence shown here is derived from an EMBL/GenBank/DDBJ whole genome shotgun (WGS) entry which is preliminary data.</text>
</comment>
<keyword evidence="14" id="KW-1185">Reference proteome</keyword>
<keyword evidence="11" id="KW-1003">Cell membrane</keyword>
<comment type="subcellular location">
    <subcellularLocation>
        <location evidence="10">Cell membrane</location>
        <topology evidence="10">Multi-pass membrane protein</topology>
    </subcellularLocation>
    <subcellularLocation>
        <location evidence="1">Membrane</location>
        <topology evidence="1">Multi-pass membrane protein</topology>
    </subcellularLocation>
</comment>
<evidence type="ECO:0000256" key="7">
    <source>
        <dbReference type="ARBA" id="ARBA00023032"/>
    </source>
</evidence>
<dbReference type="PANTHER" id="PTHR30406">
    <property type="entry name" value="SULFATE TRANSPORT SYSTEM PERMEASE PROTEIN"/>
    <property type="match status" value="1"/>
</dbReference>
<keyword evidence="4 11" id="KW-0500">Molybdenum</keyword>
<gene>
    <name evidence="13" type="primary">modB</name>
    <name evidence="13" type="ORF">EYB53_006420</name>
</gene>
<evidence type="ECO:0000256" key="2">
    <source>
        <dbReference type="ARBA" id="ARBA00011779"/>
    </source>
</evidence>
<keyword evidence="6 10" id="KW-1133">Transmembrane helix</keyword>
<proteinExistence type="inferred from homology"/>
<dbReference type="CDD" id="cd06261">
    <property type="entry name" value="TM_PBP2"/>
    <property type="match status" value="1"/>
</dbReference>